<comment type="caution">
    <text evidence="1">The sequence shown here is derived from an EMBL/GenBank/DDBJ whole genome shotgun (WGS) entry which is preliminary data.</text>
</comment>
<name>X1JBR9_9ZZZZ</name>
<dbReference type="EMBL" id="BARU01046644">
    <property type="protein sequence ID" value="GAH92141.1"/>
    <property type="molecule type" value="Genomic_DNA"/>
</dbReference>
<accession>X1JBR9</accession>
<sequence length="75" mass="8571">KKDFKIYPNPVKNMLNLTFNADRALDGILLIRDILGKEVKRFSFEAVVYDPLVPSSRIVSFILLFVNVSGRTLFP</sequence>
<dbReference type="AlphaFoldDB" id="X1JBR9"/>
<gene>
    <name evidence="1" type="ORF">S03H2_70260</name>
</gene>
<organism evidence="1">
    <name type="scientific">marine sediment metagenome</name>
    <dbReference type="NCBI Taxonomy" id="412755"/>
    <lineage>
        <taxon>unclassified sequences</taxon>
        <taxon>metagenomes</taxon>
        <taxon>ecological metagenomes</taxon>
    </lineage>
</organism>
<evidence type="ECO:0000313" key="1">
    <source>
        <dbReference type="EMBL" id="GAH92141.1"/>
    </source>
</evidence>
<protein>
    <submittedName>
        <fullName evidence="1">Uncharacterized protein</fullName>
    </submittedName>
</protein>
<proteinExistence type="predicted"/>
<reference evidence="1" key="1">
    <citation type="journal article" date="2014" name="Front. Microbiol.">
        <title>High frequency of phylogenetically diverse reductive dehalogenase-homologous genes in deep subseafloor sedimentary metagenomes.</title>
        <authorList>
            <person name="Kawai M."/>
            <person name="Futagami T."/>
            <person name="Toyoda A."/>
            <person name="Takaki Y."/>
            <person name="Nishi S."/>
            <person name="Hori S."/>
            <person name="Arai W."/>
            <person name="Tsubouchi T."/>
            <person name="Morono Y."/>
            <person name="Uchiyama I."/>
            <person name="Ito T."/>
            <person name="Fujiyama A."/>
            <person name="Inagaki F."/>
            <person name="Takami H."/>
        </authorList>
    </citation>
    <scope>NUCLEOTIDE SEQUENCE</scope>
    <source>
        <strain evidence="1">Expedition CK06-06</strain>
    </source>
</reference>
<feature type="non-terminal residue" evidence="1">
    <location>
        <position position="1"/>
    </location>
</feature>